<evidence type="ECO:0000313" key="20">
    <source>
        <dbReference type="EMBL" id="KAG2487473.1"/>
    </source>
</evidence>
<comment type="pathway">
    <text evidence="14">Cofactor biosynthesis; tocopherol biosynthesis.</text>
</comment>
<dbReference type="GO" id="GO:0010276">
    <property type="term" value="F:phytol kinase activity"/>
    <property type="evidence" value="ECO:0007669"/>
    <property type="project" value="UniProtKB-EC"/>
</dbReference>
<evidence type="ECO:0000256" key="13">
    <source>
        <dbReference type="ARBA" id="ARBA00023136"/>
    </source>
</evidence>
<evidence type="ECO:0000256" key="14">
    <source>
        <dbReference type="ARBA" id="ARBA00024015"/>
    </source>
</evidence>
<evidence type="ECO:0000256" key="1">
    <source>
        <dbReference type="ARBA" id="ARBA00004508"/>
    </source>
</evidence>
<dbReference type="AlphaFoldDB" id="A0A835XNU0"/>
<dbReference type="SUPFAM" id="SSF144232">
    <property type="entry name" value="HIT/MYND zinc finger-like"/>
    <property type="match status" value="1"/>
</dbReference>
<dbReference type="Proteomes" id="UP000612055">
    <property type="component" value="Unassembled WGS sequence"/>
</dbReference>
<evidence type="ECO:0000256" key="4">
    <source>
        <dbReference type="ARBA" id="ARBA00022640"/>
    </source>
</evidence>
<evidence type="ECO:0000256" key="7">
    <source>
        <dbReference type="ARBA" id="ARBA00022723"/>
    </source>
</evidence>
<dbReference type="GO" id="GO:0008270">
    <property type="term" value="F:zinc ion binding"/>
    <property type="evidence" value="ECO:0007669"/>
    <property type="project" value="UniProtKB-KW"/>
</dbReference>
<dbReference type="InterPro" id="IPR039606">
    <property type="entry name" value="Phytol/farnesol_kinase"/>
</dbReference>
<evidence type="ECO:0000256" key="17">
    <source>
        <dbReference type="PROSITE-ProRule" id="PRU00134"/>
    </source>
</evidence>
<keyword evidence="5" id="KW-0808">Transferase</keyword>
<sequence>MRPLAATLLKVHTLHAAARQVAAVCALLVPGAGALGEGPASQVGTTLRMRAGHLATVYLLLAGALIDYARTQQEKELAEPLLAALVDSRLLGHISRLVLLMRPTSPGAPPAPQLSIMQTQILREYCTVLLQLGGLAELLGRNTVASGRTVVGPCGQRAMLLLCGSALSAADGQPCGLPLGPLLSTPATLTTAVGYTCVSGDLLCYCLAELRQQTEVAGPSLSPRAILRLALRAMALAGAAARAGAGALVDFSGGQNIIDVSWAGGRRKGTQAFRQLLEPQEVESAGRQAMEVLASAAKRWPHAWDAEAGQAWAPLLTGILHFLEATVAAKPDERLLKCVGDLAELLHVARRPLSGGEGEPPVLVSNPALLPRAMTAAARGGLLPLLETMLRCTCSRPTGPEVHVARLFLVAGRNGFATLLAHSPPRQAASFLRTLAKLLRTLPPGALLGTEALTAATLAVMALTATVQIADCALTCLGSPQEEPAEPPGGPEHHAPLFVMALAVLQLLPEIARLAFGATQQLRLRGEPGSGGGSGDGAKRGRGGQTLADLLYPGAGLVERAVAIAGANAMTHAAGVHVDATCSALCLPFLVEECEAVPLLGTALDAALRERTGEQQPTRHTVTLAGSCLAVCQHYPHLVRGRGCGADGGSGEPKRDGDRQPTAAPAAAEAWSTEALRLVATRLGDTRPLLRRSLEEAVEVLEQSGGHVPVHASWSLDNMKALAVGAEALAALRAEAAELLPVCANPACASLEGDSEADVRLQQCARCRRVSYCCRECQMAHWRAGHKAECKT</sequence>
<gene>
    <name evidence="20" type="ORF">HYH03_013895</name>
</gene>
<evidence type="ECO:0000256" key="18">
    <source>
        <dbReference type="SAM" id="MobiDB-lite"/>
    </source>
</evidence>
<organism evidence="20 21">
    <name type="scientific">Edaphochlamys debaryana</name>
    <dbReference type="NCBI Taxonomy" id="47281"/>
    <lineage>
        <taxon>Eukaryota</taxon>
        <taxon>Viridiplantae</taxon>
        <taxon>Chlorophyta</taxon>
        <taxon>core chlorophytes</taxon>
        <taxon>Chlorophyceae</taxon>
        <taxon>CS clade</taxon>
        <taxon>Chlamydomonadales</taxon>
        <taxon>Chlamydomonadales incertae sedis</taxon>
        <taxon>Edaphochlamys</taxon>
    </lineage>
</organism>
<evidence type="ECO:0000313" key="21">
    <source>
        <dbReference type="Proteomes" id="UP000612055"/>
    </source>
</evidence>
<evidence type="ECO:0000256" key="5">
    <source>
        <dbReference type="ARBA" id="ARBA00022679"/>
    </source>
</evidence>
<evidence type="ECO:0000256" key="9">
    <source>
        <dbReference type="ARBA" id="ARBA00022777"/>
    </source>
</evidence>
<comment type="similarity">
    <text evidence="2">Belongs to the polyprenol kinase family.</text>
</comment>
<dbReference type="PROSITE" id="PS50865">
    <property type="entry name" value="ZF_MYND_2"/>
    <property type="match status" value="1"/>
</dbReference>
<dbReference type="EC" id="2.7.1.182" evidence="15"/>
<proteinExistence type="inferred from homology"/>
<comment type="catalytic activity">
    <reaction evidence="16">
        <text>phytol + CTP = phytyl phosphate + CDP + H(+)</text>
        <dbReference type="Rhea" id="RHEA:38055"/>
        <dbReference type="ChEBI" id="CHEBI:15378"/>
        <dbReference type="ChEBI" id="CHEBI:17327"/>
        <dbReference type="ChEBI" id="CHEBI:37563"/>
        <dbReference type="ChEBI" id="CHEBI:58069"/>
        <dbReference type="ChEBI" id="CHEBI:75483"/>
        <dbReference type="EC" id="2.7.1.182"/>
    </reaction>
</comment>
<keyword evidence="8 17" id="KW-0863">Zinc-finger</keyword>
<evidence type="ECO:0000256" key="15">
    <source>
        <dbReference type="ARBA" id="ARBA00039024"/>
    </source>
</evidence>
<evidence type="ECO:0000256" key="2">
    <source>
        <dbReference type="ARBA" id="ARBA00010794"/>
    </source>
</evidence>
<keyword evidence="10" id="KW-0862">Zinc</keyword>
<evidence type="ECO:0000256" key="3">
    <source>
        <dbReference type="ARBA" id="ARBA00022528"/>
    </source>
</evidence>
<dbReference type="EMBL" id="JAEHOE010000096">
    <property type="protein sequence ID" value="KAG2487473.1"/>
    <property type="molecule type" value="Genomic_DNA"/>
</dbReference>
<dbReference type="GO" id="GO:0016020">
    <property type="term" value="C:membrane"/>
    <property type="evidence" value="ECO:0007669"/>
    <property type="project" value="UniProtKB-SubCell"/>
</dbReference>
<evidence type="ECO:0000256" key="6">
    <source>
        <dbReference type="ARBA" id="ARBA00022692"/>
    </source>
</evidence>
<feature type="region of interest" description="Disordered" evidence="18">
    <location>
        <begin position="646"/>
        <end position="667"/>
    </location>
</feature>
<keyword evidence="7" id="KW-0479">Metal-binding</keyword>
<comment type="subcellular location">
    <subcellularLocation>
        <location evidence="1">Plastid</location>
        <location evidence="1">Chloroplast membrane</location>
        <topology evidence="1">Multi-pass membrane protein</topology>
    </subcellularLocation>
</comment>
<feature type="domain" description="MYND-type" evidence="19">
    <location>
        <begin position="745"/>
        <end position="790"/>
    </location>
</feature>
<evidence type="ECO:0000256" key="11">
    <source>
        <dbReference type="ARBA" id="ARBA00022946"/>
    </source>
</evidence>
<evidence type="ECO:0000256" key="16">
    <source>
        <dbReference type="ARBA" id="ARBA00048889"/>
    </source>
</evidence>
<evidence type="ECO:0000259" key="19">
    <source>
        <dbReference type="PROSITE" id="PS50865"/>
    </source>
</evidence>
<name>A0A835XNU0_9CHLO</name>
<evidence type="ECO:0000256" key="12">
    <source>
        <dbReference type="ARBA" id="ARBA00022989"/>
    </source>
</evidence>
<evidence type="ECO:0000256" key="10">
    <source>
        <dbReference type="ARBA" id="ARBA00022833"/>
    </source>
</evidence>
<dbReference type="OrthoDB" id="537437at2759"/>
<keyword evidence="13" id="KW-0472">Membrane</keyword>
<keyword evidence="4" id="KW-0934">Plastid</keyword>
<dbReference type="InterPro" id="IPR002893">
    <property type="entry name" value="Znf_MYND"/>
</dbReference>
<keyword evidence="21" id="KW-1185">Reference proteome</keyword>
<keyword evidence="12" id="KW-1133">Transmembrane helix</keyword>
<dbReference type="Pfam" id="PF01753">
    <property type="entry name" value="zf-MYND"/>
    <property type="match status" value="1"/>
</dbReference>
<comment type="caution">
    <text evidence="20">The sequence shown here is derived from an EMBL/GenBank/DDBJ whole genome shotgun (WGS) entry which is preliminary data.</text>
</comment>
<keyword evidence="6" id="KW-0812">Transmembrane</keyword>
<reference evidence="20" key="1">
    <citation type="journal article" date="2020" name="bioRxiv">
        <title>Comparative genomics of Chlamydomonas.</title>
        <authorList>
            <person name="Craig R.J."/>
            <person name="Hasan A.R."/>
            <person name="Ness R.W."/>
            <person name="Keightley P.D."/>
        </authorList>
    </citation>
    <scope>NUCLEOTIDE SEQUENCE</scope>
    <source>
        <strain evidence="20">CCAP 11/70</strain>
    </source>
</reference>
<dbReference type="Gene3D" id="6.10.140.2220">
    <property type="match status" value="1"/>
</dbReference>
<keyword evidence="3" id="KW-0150">Chloroplast</keyword>
<protein>
    <recommendedName>
        <fullName evidence="15">phytol kinase</fullName>
        <ecNumber evidence="15">2.7.1.182</ecNumber>
    </recommendedName>
</protein>
<accession>A0A835XNU0</accession>
<keyword evidence="9" id="KW-0418">Kinase</keyword>
<evidence type="ECO:0000256" key="8">
    <source>
        <dbReference type="ARBA" id="ARBA00022771"/>
    </source>
</evidence>
<dbReference type="GO" id="GO:0009507">
    <property type="term" value="C:chloroplast"/>
    <property type="evidence" value="ECO:0007669"/>
    <property type="project" value="UniProtKB-SubCell"/>
</dbReference>
<dbReference type="PANTHER" id="PTHR32523">
    <property type="entry name" value="PHYTOL KINASE 1, CHLOROPLASTIC"/>
    <property type="match status" value="1"/>
</dbReference>
<dbReference type="PANTHER" id="PTHR32523:SF8">
    <property type="entry name" value="DOLICHOL KINASE"/>
    <property type="match status" value="1"/>
</dbReference>
<keyword evidence="11" id="KW-0809">Transit peptide</keyword>